<dbReference type="GO" id="GO:0003677">
    <property type="term" value="F:DNA binding"/>
    <property type="evidence" value="ECO:0007669"/>
    <property type="project" value="InterPro"/>
</dbReference>
<dbReference type="AlphaFoldDB" id="A0A9Q4FKW6"/>
<comment type="caution">
    <text evidence="14">The sequence shown here is derived from an EMBL/GenBank/DDBJ whole genome shotgun (WGS) entry which is preliminary data.</text>
</comment>
<evidence type="ECO:0000256" key="8">
    <source>
        <dbReference type="ARBA" id="ARBA00022840"/>
    </source>
</evidence>
<organism evidence="14 15">
    <name type="scientific">Anaerosalibacter bizertensis</name>
    <dbReference type="NCBI Taxonomy" id="932217"/>
    <lineage>
        <taxon>Bacteria</taxon>
        <taxon>Bacillati</taxon>
        <taxon>Bacillota</taxon>
        <taxon>Tissierellia</taxon>
        <taxon>Tissierellales</taxon>
        <taxon>Sporanaerobacteraceae</taxon>
        <taxon>Anaerosalibacter</taxon>
    </lineage>
</organism>
<evidence type="ECO:0000313" key="15">
    <source>
        <dbReference type="Proteomes" id="UP001108123"/>
    </source>
</evidence>
<dbReference type="PANTHER" id="PTHR42855:SF1">
    <property type="entry name" value="ABC TRANSPORTER DOMAIN-CONTAINING PROTEIN"/>
    <property type="match status" value="1"/>
</dbReference>
<keyword evidence="7" id="KW-0378">Hydrolase</keyword>
<dbReference type="Gene3D" id="1.10.287.380">
    <property type="entry name" value="Valyl-tRNA synthetase, C-terminal domain"/>
    <property type="match status" value="1"/>
</dbReference>
<dbReference type="Gene3D" id="3.40.50.300">
    <property type="entry name" value="P-loop containing nucleotide triphosphate hydrolases"/>
    <property type="match status" value="2"/>
</dbReference>
<evidence type="ECO:0000256" key="7">
    <source>
        <dbReference type="ARBA" id="ARBA00022801"/>
    </source>
</evidence>
<keyword evidence="15" id="KW-1185">Reference proteome</keyword>
<keyword evidence="4" id="KW-0699">rRNA-binding</keyword>
<dbReference type="EMBL" id="JAKNID010000019">
    <property type="protein sequence ID" value="MCG4565071.1"/>
    <property type="molecule type" value="Genomic_DNA"/>
</dbReference>
<keyword evidence="10" id="KW-0694">RNA-binding</keyword>
<evidence type="ECO:0000256" key="1">
    <source>
        <dbReference type="ARBA" id="ARBA00005868"/>
    </source>
</evidence>
<comment type="similarity">
    <text evidence="1">Belongs to the ABC transporter superfamily. ABCF family. Translational throttle EttA subfamily.</text>
</comment>
<dbReference type="SUPFAM" id="SSF52540">
    <property type="entry name" value="P-loop containing nucleoside triphosphate hydrolases"/>
    <property type="match status" value="2"/>
</dbReference>
<keyword evidence="8 14" id="KW-0067">ATP-binding</keyword>
<evidence type="ECO:0000256" key="12">
    <source>
        <dbReference type="SAM" id="Coils"/>
    </source>
</evidence>
<dbReference type="Pfam" id="PF16326">
    <property type="entry name" value="ABC_tran_CTD"/>
    <property type="match status" value="1"/>
</dbReference>
<evidence type="ECO:0000313" key="14">
    <source>
        <dbReference type="EMBL" id="MCG4565071.1"/>
    </source>
</evidence>
<dbReference type="InterPro" id="IPR003593">
    <property type="entry name" value="AAA+_ATPase"/>
</dbReference>
<dbReference type="Proteomes" id="UP001108123">
    <property type="component" value="Unassembled WGS sequence"/>
</dbReference>
<dbReference type="SMART" id="SM00382">
    <property type="entry name" value="AAA"/>
    <property type="match status" value="2"/>
</dbReference>
<dbReference type="Pfam" id="PF12848">
    <property type="entry name" value="ABC_tran_Xtn"/>
    <property type="match status" value="1"/>
</dbReference>
<dbReference type="GO" id="GO:0016887">
    <property type="term" value="F:ATP hydrolysis activity"/>
    <property type="evidence" value="ECO:0007669"/>
    <property type="project" value="InterPro"/>
</dbReference>
<accession>A0A9Q4FKW6</accession>
<feature type="domain" description="ABC transporter" evidence="13">
    <location>
        <begin position="313"/>
        <end position="531"/>
    </location>
</feature>
<dbReference type="FunFam" id="3.40.50.300:FF:000011">
    <property type="entry name" value="Putative ABC transporter ATP-binding component"/>
    <property type="match status" value="1"/>
</dbReference>
<dbReference type="CDD" id="cd03221">
    <property type="entry name" value="ABCF_EF-3"/>
    <property type="match status" value="2"/>
</dbReference>
<evidence type="ECO:0000259" key="13">
    <source>
        <dbReference type="PROSITE" id="PS50893"/>
    </source>
</evidence>
<dbReference type="InterPro" id="IPR003439">
    <property type="entry name" value="ABC_transporter-like_ATP-bd"/>
</dbReference>
<proteinExistence type="inferred from homology"/>
<dbReference type="InterPro" id="IPR032524">
    <property type="entry name" value="ABC_tran_C"/>
</dbReference>
<dbReference type="GO" id="GO:0006417">
    <property type="term" value="P:regulation of translation"/>
    <property type="evidence" value="ECO:0007669"/>
    <property type="project" value="UniProtKB-KW"/>
</dbReference>
<dbReference type="GO" id="GO:0005524">
    <property type="term" value="F:ATP binding"/>
    <property type="evidence" value="ECO:0007669"/>
    <property type="project" value="UniProtKB-KW"/>
</dbReference>
<evidence type="ECO:0000256" key="2">
    <source>
        <dbReference type="ARBA" id="ARBA00022490"/>
    </source>
</evidence>
<dbReference type="PANTHER" id="PTHR42855">
    <property type="entry name" value="ABC TRANSPORTER ATP-BINDING SUBUNIT"/>
    <property type="match status" value="1"/>
</dbReference>
<keyword evidence="11" id="KW-0648">Protein biosynthesis</keyword>
<dbReference type="InterPro" id="IPR027417">
    <property type="entry name" value="P-loop_NTPase"/>
</dbReference>
<dbReference type="Pfam" id="PF00005">
    <property type="entry name" value="ABC_tran"/>
    <property type="match status" value="2"/>
</dbReference>
<dbReference type="InterPro" id="IPR017871">
    <property type="entry name" value="ABC_transporter-like_CS"/>
</dbReference>
<protein>
    <submittedName>
        <fullName evidence="14">ABC-F family ATP-binding cassette domain-containing protein</fullName>
    </submittedName>
</protein>
<evidence type="ECO:0000256" key="9">
    <source>
        <dbReference type="ARBA" id="ARBA00022845"/>
    </source>
</evidence>
<gene>
    <name evidence="14" type="ORF">L0P62_06380</name>
</gene>
<dbReference type="GO" id="GO:0000049">
    <property type="term" value="F:tRNA binding"/>
    <property type="evidence" value="ECO:0007669"/>
    <property type="project" value="UniProtKB-KW"/>
</dbReference>
<keyword evidence="3" id="KW-0820">tRNA-binding</keyword>
<keyword evidence="6" id="KW-0547">Nucleotide-binding</keyword>
<dbReference type="PROSITE" id="PS00211">
    <property type="entry name" value="ABC_TRANSPORTER_1"/>
    <property type="match status" value="1"/>
</dbReference>
<evidence type="ECO:0000256" key="11">
    <source>
        <dbReference type="ARBA" id="ARBA00022917"/>
    </source>
</evidence>
<dbReference type="GO" id="GO:0006412">
    <property type="term" value="P:translation"/>
    <property type="evidence" value="ECO:0007669"/>
    <property type="project" value="UniProtKB-KW"/>
</dbReference>
<evidence type="ECO:0000256" key="6">
    <source>
        <dbReference type="ARBA" id="ARBA00022741"/>
    </source>
</evidence>
<evidence type="ECO:0000256" key="10">
    <source>
        <dbReference type="ARBA" id="ARBA00022884"/>
    </source>
</evidence>
<dbReference type="PROSITE" id="PS50893">
    <property type="entry name" value="ABC_TRANSPORTER_2"/>
    <property type="match status" value="2"/>
</dbReference>
<dbReference type="FunFam" id="3.40.50.300:FF:000183">
    <property type="entry name" value="ABC transporter ATP-binding protein yjjK"/>
    <property type="match status" value="1"/>
</dbReference>
<evidence type="ECO:0000256" key="5">
    <source>
        <dbReference type="ARBA" id="ARBA00022737"/>
    </source>
</evidence>
<evidence type="ECO:0000256" key="4">
    <source>
        <dbReference type="ARBA" id="ARBA00022730"/>
    </source>
</evidence>
<name>A0A9Q4FKW6_9FIRM</name>
<dbReference type="InterPro" id="IPR037118">
    <property type="entry name" value="Val-tRNA_synth_C_sf"/>
</dbReference>
<dbReference type="InterPro" id="IPR051309">
    <property type="entry name" value="ABCF_ATPase"/>
</dbReference>
<feature type="domain" description="ABC transporter" evidence="13">
    <location>
        <begin position="4"/>
        <end position="249"/>
    </location>
</feature>
<sequence length="631" mass="72385">MNLLNLENISKSYGEKELLKNINLGINEGNKIGLIGINGTGKTTLLKIIAGLEEPDNGRVIKGNSVRIEYLPQSIPFDPYTTVKEQVFKGNSENMILVREYEEAINNPNTSNEKIISLTQKMDVAGVWNLENEAKAVLTKLGITNFDEKIGSLSGGQRKRIALAGALINPSELLILDEPTNHLDNETIDWLEEYLTNRKGALLMITHDRYFLDRVVNQIIELDKGSLYTYNGNYNDYLESKVAREEIIAASERKRQSLFRKELAWMKQGAKARSTKQKARIERFNELSEKPLDLPNEKLEISVASRRLGKKVIELENIVKSFGDKKVIDGFNYIVLRNDRIGILGPNGSGKSTLINIMSKRIEPDLGIVDIGETVKIGIYSQENYHMDDDMRVIEYIREGAEFLTTAEGNKITASQMLERFLFPPDLQWTLISELSGGEKRRLYLLRVLMEAPNVLFLDEPTNDLDIETLTILEDYLDDFLGAVIVVSHDRYFLDRVVDKVFIFEGKGKITQYTGNYTEFKEKRDKILEENIPKVKKTYKKEKPKSNNKTLKFSYNEKREYEEIDSVIAKLEEEIESIDIKIDKASTDYVLLQDLLEEKKDLEKKLDEKMERWVYLNELAEKIKYGNEKGC</sequence>
<keyword evidence="9" id="KW-0810">Translation regulation</keyword>
<evidence type="ECO:0000256" key="3">
    <source>
        <dbReference type="ARBA" id="ARBA00022555"/>
    </source>
</evidence>
<keyword evidence="12" id="KW-0175">Coiled coil</keyword>
<keyword evidence="2" id="KW-0963">Cytoplasm</keyword>
<dbReference type="RefSeq" id="WP_226808108.1">
    <property type="nucleotide sequence ID" value="NZ_JAJBNW010000028.1"/>
</dbReference>
<keyword evidence="5" id="KW-0677">Repeat</keyword>
<reference evidence="14" key="1">
    <citation type="submission" date="2022-01" db="EMBL/GenBank/DDBJ databases">
        <title>Collection of gut derived symbiotic bacterial strains cultured from healthy donors.</title>
        <authorList>
            <person name="Lin H."/>
            <person name="Kohout C."/>
            <person name="Waligurski E."/>
            <person name="Pamer E.G."/>
        </authorList>
    </citation>
    <scope>NUCLEOTIDE SEQUENCE</scope>
    <source>
        <strain evidence="14">MSK.14.39</strain>
    </source>
</reference>
<feature type="coiled-coil region" evidence="12">
    <location>
        <begin position="561"/>
        <end position="612"/>
    </location>
</feature>
<dbReference type="GO" id="GO:0019843">
    <property type="term" value="F:rRNA binding"/>
    <property type="evidence" value="ECO:0007669"/>
    <property type="project" value="UniProtKB-KW"/>
</dbReference>
<dbReference type="InterPro" id="IPR032781">
    <property type="entry name" value="ABC_tran_Xtn"/>
</dbReference>